<evidence type="ECO:0000313" key="2">
    <source>
        <dbReference type="Proteomes" id="UP001430193"/>
    </source>
</evidence>
<keyword evidence="2" id="KW-1185">Reference proteome</keyword>
<dbReference type="RefSeq" id="WP_204630358.1">
    <property type="nucleotide sequence ID" value="NZ_BSOC01000006.1"/>
</dbReference>
<reference evidence="1" key="1">
    <citation type="submission" date="2020-10" db="EMBL/GenBank/DDBJ databases">
        <title>Phylogeny of dyella-like bacteria.</title>
        <authorList>
            <person name="Fu J."/>
        </authorList>
    </citation>
    <scope>NUCLEOTIDE SEQUENCE</scope>
    <source>
        <strain evidence="1">DHON07</strain>
    </source>
</reference>
<gene>
    <name evidence="1" type="ORF">ISS99_04310</name>
</gene>
<accession>A0ABS2KC45</accession>
<name>A0ABS2KC45_9GAMM</name>
<dbReference type="EMBL" id="JADIKF010000035">
    <property type="protein sequence ID" value="MBM7128739.1"/>
    <property type="molecule type" value="Genomic_DNA"/>
</dbReference>
<dbReference type="Proteomes" id="UP001430193">
    <property type="component" value="Unassembled WGS sequence"/>
</dbReference>
<comment type="caution">
    <text evidence="1">The sequence shown here is derived from an EMBL/GenBank/DDBJ whole genome shotgun (WGS) entry which is preliminary data.</text>
</comment>
<proteinExistence type="predicted"/>
<protein>
    <submittedName>
        <fullName evidence="1">DUF2971 domain-containing protein</fullName>
    </submittedName>
</protein>
<organism evidence="1 2">
    <name type="scientific">Dyella mobilis</name>
    <dbReference type="NCBI Taxonomy" id="1849582"/>
    <lineage>
        <taxon>Bacteria</taxon>
        <taxon>Pseudomonadati</taxon>
        <taxon>Pseudomonadota</taxon>
        <taxon>Gammaproteobacteria</taxon>
        <taxon>Lysobacterales</taxon>
        <taxon>Rhodanobacteraceae</taxon>
        <taxon>Dyella</taxon>
    </lineage>
</organism>
<sequence>MDAKAQSDSTFFYRFRTIENLIGARKELYNQYVFFASPDQLNDPLEGHINLYWQGDPVVWRNLFKNYLFCVAFVFGLWSLFKTERKIGPSDIPVKDPLIAGRHENHDELERDFFENPTIALFIDRIINSKRRIGRIELTAHLRSIHYFVVFLVYENFRRHHEMLHPGTTSDTPSGAAIELTRIEASIKLFDAYERSFADAPEKIEEAYLYFLCKQEDTDLLNYYVKALDLNDANRIFIFNDFCIAYVRQLNTIMHVPWHAACFMEKCDAPSMWSYYGDNHKGICLKYRAEKDENGPYINLNTIVGWNGGGSFRSMRKHYFKPVIYRAEHAVMNFFESLGAAPTPQVNSQWYSGENGQISPLLIRDEEGRSAWREKYWQKYLISATTKTKTWEAEQEQRLVLYSMLSDLSTEDRKLGYEFSALEAIIFGVRVLAEQKIAVIRVIEELCRKHGRKEFKFYQAYFSNNRNEVKFAEMCVIETILKEPPR</sequence>
<evidence type="ECO:0000313" key="1">
    <source>
        <dbReference type="EMBL" id="MBM7128739.1"/>
    </source>
</evidence>